<evidence type="ECO:0000256" key="5">
    <source>
        <dbReference type="SAM" id="SignalP"/>
    </source>
</evidence>
<dbReference type="InterPro" id="IPR050991">
    <property type="entry name" value="ECM_Regulatory_Proteins"/>
</dbReference>
<organism evidence="7 8">
    <name type="scientific">Streptomyces vinaceus</name>
    <dbReference type="NCBI Taxonomy" id="1960"/>
    <lineage>
        <taxon>Bacteria</taxon>
        <taxon>Bacillati</taxon>
        <taxon>Actinomycetota</taxon>
        <taxon>Actinomycetes</taxon>
        <taxon>Kitasatosporales</taxon>
        <taxon>Streptomycetaceae</taxon>
        <taxon>Streptomyces</taxon>
    </lineage>
</organism>
<dbReference type="InterPro" id="IPR013783">
    <property type="entry name" value="Ig-like_fold"/>
</dbReference>
<keyword evidence="5" id="KW-0732">Signal</keyword>
<dbReference type="CDD" id="cd00063">
    <property type="entry name" value="FN3"/>
    <property type="match status" value="2"/>
</dbReference>
<evidence type="ECO:0000313" key="7">
    <source>
        <dbReference type="EMBL" id="QEV48535.1"/>
    </source>
</evidence>
<dbReference type="SMART" id="SM00060">
    <property type="entry name" value="FN3"/>
    <property type="match status" value="3"/>
</dbReference>
<dbReference type="GO" id="GO:0000272">
    <property type="term" value="P:polysaccharide catabolic process"/>
    <property type="evidence" value="ECO:0007669"/>
    <property type="project" value="UniProtKB-KW"/>
</dbReference>
<dbReference type="PANTHER" id="PTHR46708:SF2">
    <property type="entry name" value="FIBRONECTIN TYPE-III DOMAIN-CONTAINING PROTEIN"/>
    <property type="match status" value="1"/>
</dbReference>
<evidence type="ECO:0000256" key="1">
    <source>
        <dbReference type="ARBA" id="ARBA00022737"/>
    </source>
</evidence>
<feature type="signal peptide" evidence="5">
    <location>
        <begin position="1"/>
        <end position="38"/>
    </location>
</feature>
<feature type="domain" description="Fibronectin type-III" evidence="6">
    <location>
        <begin position="45"/>
        <end position="132"/>
    </location>
</feature>
<proteinExistence type="predicted"/>
<keyword evidence="2" id="KW-0326">Glycosidase</keyword>
<feature type="compositionally biased region" description="Low complexity" evidence="4">
    <location>
        <begin position="139"/>
        <end position="150"/>
    </location>
</feature>
<dbReference type="Pfam" id="PF00041">
    <property type="entry name" value="fn3"/>
    <property type="match status" value="2"/>
</dbReference>
<dbReference type="GO" id="GO:0016798">
    <property type="term" value="F:hydrolase activity, acting on glycosyl bonds"/>
    <property type="evidence" value="ECO:0007669"/>
    <property type="project" value="UniProtKB-KW"/>
</dbReference>
<feature type="compositionally biased region" description="Low complexity" evidence="4">
    <location>
        <begin position="118"/>
        <end position="131"/>
    </location>
</feature>
<dbReference type="SUPFAM" id="SSF49265">
    <property type="entry name" value="Fibronectin type III"/>
    <property type="match status" value="2"/>
</dbReference>
<dbReference type="KEGG" id="svn:CP980_28725"/>
<keyword evidence="2" id="KW-0378">Hydrolase</keyword>
<feature type="region of interest" description="Disordered" evidence="4">
    <location>
        <begin position="209"/>
        <end position="248"/>
    </location>
</feature>
<dbReference type="InterPro" id="IPR003961">
    <property type="entry name" value="FN3_dom"/>
</dbReference>
<protein>
    <submittedName>
        <fullName evidence="7">Fibronectin type III domain-containing protein</fullName>
    </submittedName>
</protein>
<dbReference type="EMBL" id="CP023692">
    <property type="protein sequence ID" value="QEV48535.1"/>
    <property type="molecule type" value="Genomic_DNA"/>
</dbReference>
<evidence type="ECO:0000256" key="3">
    <source>
        <dbReference type="ARBA" id="ARBA00023326"/>
    </source>
</evidence>
<dbReference type="PROSITE" id="PS51257">
    <property type="entry name" value="PROKAR_LIPOPROTEIN"/>
    <property type="match status" value="1"/>
</dbReference>
<sequence length="333" mass="33956">MSRPLPGSGSRGRPPVRRTAPLLALCLAATGLTSCSSADTTPPAAPAGITAQAGSATSVHVMWQAADPADAVTNYQVFQADRLVRELPADKTMVDVTGLTPQTAYAFTVRARDAAGNTSAPSASARATTPADKPEDRQAPTAPARTTGRADGPRSATLSWAPASDDTGVTAYDVYQGGVRIHTTGPGETSTTLTGLQPDTAYTFTVRARDGADNSSPDGPPVDVTTTPSAGQGPGTAPAEFTATASPGAVTLTWTAPDTGRPTTAYELHVNGKPVTVIQFGAGAVPASGAAGVEHRLTVTEPAGTRWTLKLRARLPDGNWGAFSAERSIVLVA</sequence>
<evidence type="ECO:0000259" key="6">
    <source>
        <dbReference type="PROSITE" id="PS50853"/>
    </source>
</evidence>
<keyword evidence="8" id="KW-1185">Reference proteome</keyword>
<keyword evidence="3" id="KW-0624">Polysaccharide degradation</keyword>
<keyword evidence="1" id="KW-0677">Repeat</keyword>
<keyword evidence="3" id="KW-0119">Carbohydrate metabolism</keyword>
<feature type="region of interest" description="Disordered" evidence="4">
    <location>
        <begin position="115"/>
        <end position="165"/>
    </location>
</feature>
<dbReference type="InterPro" id="IPR036116">
    <property type="entry name" value="FN3_sf"/>
</dbReference>
<feature type="chain" id="PRO_5023943173" evidence="5">
    <location>
        <begin position="39"/>
        <end position="333"/>
    </location>
</feature>
<dbReference type="AlphaFoldDB" id="A0A5J6JDD5"/>
<feature type="domain" description="Fibronectin type-III" evidence="6">
    <location>
        <begin position="142"/>
        <end position="229"/>
    </location>
</feature>
<name>A0A5J6JDD5_STRVI</name>
<dbReference type="Proteomes" id="UP000325563">
    <property type="component" value="Chromosome"/>
</dbReference>
<evidence type="ECO:0000313" key="8">
    <source>
        <dbReference type="Proteomes" id="UP000325563"/>
    </source>
</evidence>
<evidence type="ECO:0000256" key="4">
    <source>
        <dbReference type="SAM" id="MobiDB-lite"/>
    </source>
</evidence>
<evidence type="ECO:0000256" key="2">
    <source>
        <dbReference type="ARBA" id="ARBA00023295"/>
    </source>
</evidence>
<dbReference type="PANTHER" id="PTHR46708">
    <property type="entry name" value="TENASCIN"/>
    <property type="match status" value="1"/>
</dbReference>
<dbReference type="PROSITE" id="PS50853">
    <property type="entry name" value="FN3"/>
    <property type="match status" value="2"/>
</dbReference>
<gene>
    <name evidence="7" type="ORF">CP980_28725</name>
</gene>
<accession>A0A5J6JDD5</accession>
<dbReference type="Gene3D" id="2.60.40.10">
    <property type="entry name" value="Immunoglobulins"/>
    <property type="match status" value="3"/>
</dbReference>
<reference evidence="7 8" key="1">
    <citation type="submission" date="2017-09" db="EMBL/GenBank/DDBJ databases">
        <authorList>
            <person name="Lee N."/>
            <person name="Cho B.-K."/>
        </authorList>
    </citation>
    <scope>NUCLEOTIDE SEQUENCE [LARGE SCALE GENOMIC DNA]</scope>
    <source>
        <strain evidence="7 8">ATCC 27476</strain>
    </source>
</reference>